<evidence type="ECO:0000313" key="5">
    <source>
        <dbReference type="Proteomes" id="UP000179627"/>
    </source>
</evidence>
<evidence type="ECO:0000259" key="3">
    <source>
        <dbReference type="Pfam" id="PF13828"/>
    </source>
</evidence>
<feature type="transmembrane region" description="Helical" evidence="2">
    <location>
        <begin position="132"/>
        <end position="161"/>
    </location>
</feature>
<evidence type="ECO:0000313" key="4">
    <source>
        <dbReference type="EMBL" id="OHV29061.1"/>
    </source>
</evidence>
<keyword evidence="2" id="KW-0812">Transmembrane</keyword>
<dbReference type="EMBL" id="MBLM01000166">
    <property type="protein sequence ID" value="OHV29061.1"/>
    <property type="molecule type" value="Genomic_DNA"/>
</dbReference>
<feature type="compositionally biased region" description="Low complexity" evidence="1">
    <location>
        <begin position="41"/>
        <end position="60"/>
    </location>
</feature>
<keyword evidence="2" id="KW-1133">Transmembrane helix</keyword>
<organism evidence="4 5">
    <name type="scientific">Parafrankia colletiae</name>
    <dbReference type="NCBI Taxonomy" id="573497"/>
    <lineage>
        <taxon>Bacteria</taxon>
        <taxon>Bacillati</taxon>
        <taxon>Actinomycetota</taxon>
        <taxon>Actinomycetes</taxon>
        <taxon>Frankiales</taxon>
        <taxon>Frankiaceae</taxon>
        <taxon>Parafrankia</taxon>
    </lineage>
</organism>
<accession>A0A1S1Q6F4</accession>
<name>A0A1S1Q6F4_9ACTN</name>
<feature type="domain" description="DUF4190" evidence="3">
    <location>
        <begin position="85"/>
        <end position="151"/>
    </location>
</feature>
<proteinExistence type="predicted"/>
<feature type="transmembrane region" description="Helical" evidence="2">
    <location>
        <begin position="87"/>
        <end position="120"/>
    </location>
</feature>
<evidence type="ECO:0000256" key="1">
    <source>
        <dbReference type="SAM" id="MobiDB-lite"/>
    </source>
</evidence>
<feature type="region of interest" description="Disordered" evidence="1">
    <location>
        <begin position="1"/>
        <end position="77"/>
    </location>
</feature>
<dbReference type="Pfam" id="PF13828">
    <property type="entry name" value="DUF4190"/>
    <property type="match status" value="1"/>
</dbReference>
<dbReference type="InterPro" id="IPR025241">
    <property type="entry name" value="DUF4190"/>
</dbReference>
<keyword evidence="5" id="KW-1185">Reference proteome</keyword>
<protein>
    <submittedName>
        <fullName evidence="4">DUF4190 domain-containing protein</fullName>
    </submittedName>
</protein>
<keyword evidence="2" id="KW-0472">Membrane</keyword>
<reference evidence="5" key="1">
    <citation type="submission" date="2016-07" db="EMBL/GenBank/DDBJ databases">
        <title>Sequence Frankia sp. strain CcI1.17.</title>
        <authorList>
            <person name="Ghodhbane-Gtari F."/>
            <person name="Swanson E."/>
            <person name="Gueddou A."/>
            <person name="Morris K."/>
            <person name="Hezbri K."/>
            <person name="Ktari A."/>
            <person name="Nouioui I."/>
            <person name="Abebe-Akele F."/>
            <person name="Simpson S."/>
            <person name="Thomas K."/>
            <person name="Gtari M."/>
            <person name="Tisa L.S."/>
            <person name="Hurst S."/>
        </authorList>
    </citation>
    <scope>NUCLEOTIDE SEQUENCE [LARGE SCALE GENOMIC DNA]</scope>
    <source>
        <strain evidence="5">Cc1.17</strain>
    </source>
</reference>
<dbReference type="Proteomes" id="UP000179627">
    <property type="component" value="Unassembled WGS sequence"/>
</dbReference>
<feature type="compositionally biased region" description="Pro residues" evidence="1">
    <location>
        <begin position="61"/>
        <end position="74"/>
    </location>
</feature>
<gene>
    <name evidence="4" type="ORF">CC117_29415</name>
</gene>
<sequence length="191" mass="19394">MGFPPSPDQGGYSQGHPPYPGQPGQGPAGGPAYPPNPGYPPAGQGYPPGPDQGYPPYNQGYPPPHGQGYPPPGYGPYGGQPRNGLGVAALVLGVVAILLSWTVIGGILLGVGALVCGFLGRGRVNRQEANNGGMALAGIITGAIGVVIALIVLVASIAFFVSEEGRTYVSCLDDAGNNQVEIDRCAREFLG</sequence>
<comment type="caution">
    <text evidence="4">The sequence shown here is derived from an EMBL/GenBank/DDBJ whole genome shotgun (WGS) entry which is preliminary data.</text>
</comment>
<evidence type="ECO:0000256" key="2">
    <source>
        <dbReference type="SAM" id="Phobius"/>
    </source>
</evidence>
<dbReference type="AlphaFoldDB" id="A0A1S1Q6F4"/>